<dbReference type="Proteomes" id="UP000019666">
    <property type="component" value="Unassembled WGS sequence"/>
</dbReference>
<gene>
    <name evidence="2" type="ORF">Rumeso_01824</name>
</gene>
<protein>
    <recommendedName>
        <fullName evidence="1">DUF374 domain-containing protein</fullName>
    </recommendedName>
</protein>
<dbReference type="EMBL" id="AOSK01000041">
    <property type="protein sequence ID" value="EYD76866.1"/>
    <property type="molecule type" value="Genomic_DNA"/>
</dbReference>
<reference evidence="2 3" key="1">
    <citation type="submission" date="2013-02" db="EMBL/GenBank/DDBJ databases">
        <authorList>
            <person name="Fiebig A."/>
            <person name="Goeker M."/>
            <person name="Klenk H.-P.P."/>
        </authorList>
    </citation>
    <scope>NUCLEOTIDE SEQUENCE [LARGE SCALE GENOMIC DNA]</scope>
    <source>
        <strain evidence="2 3">DSM 19309</strain>
    </source>
</reference>
<organism evidence="2 3">
    <name type="scientific">Rubellimicrobium mesophilum DSM 19309</name>
    <dbReference type="NCBI Taxonomy" id="442562"/>
    <lineage>
        <taxon>Bacteria</taxon>
        <taxon>Pseudomonadati</taxon>
        <taxon>Pseudomonadota</taxon>
        <taxon>Alphaproteobacteria</taxon>
        <taxon>Rhodobacterales</taxon>
        <taxon>Roseobacteraceae</taxon>
        <taxon>Rubellimicrobium</taxon>
    </lineage>
</organism>
<name>A0A017HR60_9RHOB</name>
<dbReference type="AlphaFoldDB" id="A0A017HR60"/>
<keyword evidence="3" id="KW-1185">Reference proteome</keyword>
<evidence type="ECO:0000313" key="3">
    <source>
        <dbReference type="Proteomes" id="UP000019666"/>
    </source>
</evidence>
<dbReference type="Pfam" id="PF04028">
    <property type="entry name" value="DUF374"/>
    <property type="match status" value="1"/>
</dbReference>
<dbReference type="STRING" id="442562.Rumeso_01824"/>
<sequence>MRPRKWLERQPWITDGLGGLLGLWVRLCVATTRWERRGESEVEAALREGPIVVVLWHEGLAMVGVHWRRDWGPVAALHTPRFAGRVAGGLLRHVGLVPVAMDSRKGNMSASREVLRRQREGQSVGLTGDGPQGPARVMKDAPLEWARATGRPVFVYGAATRRHLRLGSWDRTILPKPFSQGAVVWRLWRRDLPRRVDPATHAGMLQSLTEALNAASAEARALAGLGPEGGISRRPEPDRP</sequence>
<accession>A0A017HR60</accession>
<comment type="caution">
    <text evidence="2">The sequence shown here is derived from an EMBL/GenBank/DDBJ whole genome shotgun (WGS) entry which is preliminary data.</text>
</comment>
<evidence type="ECO:0000259" key="1">
    <source>
        <dbReference type="Pfam" id="PF04028"/>
    </source>
</evidence>
<dbReference type="InterPro" id="IPR007172">
    <property type="entry name" value="DUF374"/>
</dbReference>
<dbReference type="RefSeq" id="WP_051520890.1">
    <property type="nucleotide sequence ID" value="NZ_KK088521.1"/>
</dbReference>
<dbReference type="OrthoDB" id="9810508at2"/>
<feature type="domain" description="DUF374" evidence="1">
    <location>
        <begin position="68"/>
        <end position="135"/>
    </location>
</feature>
<dbReference type="HOGENOM" id="CLU_086327_1_1_5"/>
<evidence type="ECO:0000313" key="2">
    <source>
        <dbReference type="EMBL" id="EYD76866.1"/>
    </source>
</evidence>
<proteinExistence type="predicted"/>